<dbReference type="Pfam" id="PF04434">
    <property type="entry name" value="SWIM"/>
    <property type="match status" value="1"/>
</dbReference>
<keyword evidence="1" id="KW-0863">Zinc-finger</keyword>
<keyword evidence="1" id="KW-0479">Metal-binding</keyword>
<gene>
    <name evidence="4" type="ORF">DJ78_12540</name>
</gene>
<feature type="region of interest" description="Disordered" evidence="2">
    <location>
        <begin position="132"/>
        <end position="163"/>
    </location>
</feature>
<dbReference type="RefSeq" id="WP_094583321.1">
    <property type="nucleotide sequence ID" value="NZ_NHPB01000085.1"/>
</dbReference>
<accession>A0A256JKQ1</accession>
<proteinExistence type="predicted"/>
<dbReference type="PROSITE" id="PS50966">
    <property type="entry name" value="ZF_SWIM"/>
    <property type="match status" value="1"/>
</dbReference>
<feature type="compositionally biased region" description="Acidic residues" evidence="2">
    <location>
        <begin position="137"/>
        <end position="149"/>
    </location>
</feature>
<dbReference type="AlphaFoldDB" id="A0A256JKQ1"/>
<dbReference type="GO" id="GO:0008270">
    <property type="term" value="F:zinc ion binding"/>
    <property type="evidence" value="ECO:0007669"/>
    <property type="project" value="UniProtKB-KW"/>
</dbReference>
<feature type="domain" description="SWIM-type" evidence="3">
    <location>
        <begin position="56"/>
        <end position="93"/>
    </location>
</feature>
<dbReference type="InterPro" id="IPR007527">
    <property type="entry name" value="Znf_SWIM"/>
</dbReference>
<evidence type="ECO:0000259" key="3">
    <source>
        <dbReference type="PROSITE" id="PS50966"/>
    </source>
</evidence>
<keyword evidence="1" id="KW-0862">Zinc</keyword>
<dbReference type="EMBL" id="NHPB01000085">
    <property type="protein sequence ID" value="OYR68827.1"/>
    <property type="molecule type" value="Genomic_DNA"/>
</dbReference>
<evidence type="ECO:0000313" key="4">
    <source>
        <dbReference type="EMBL" id="OYR68827.1"/>
    </source>
</evidence>
<evidence type="ECO:0000313" key="5">
    <source>
        <dbReference type="Proteomes" id="UP000216758"/>
    </source>
</evidence>
<evidence type="ECO:0000256" key="2">
    <source>
        <dbReference type="SAM" id="MobiDB-lite"/>
    </source>
</evidence>
<organism evidence="4 5">
    <name type="scientific">Halorubrum ezzemoulense</name>
    <name type="common">Halorubrum chaoviator</name>
    <dbReference type="NCBI Taxonomy" id="337243"/>
    <lineage>
        <taxon>Archaea</taxon>
        <taxon>Methanobacteriati</taxon>
        <taxon>Methanobacteriota</taxon>
        <taxon>Stenosarchaea group</taxon>
        <taxon>Halobacteria</taxon>
        <taxon>Halobacteriales</taxon>
        <taxon>Haloferacaceae</taxon>
        <taxon>Halorubrum</taxon>
    </lineage>
</organism>
<protein>
    <recommendedName>
        <fullName evidence="3">SWIM-type domain-containing protein</fullName>
    </recommendedName>
</protein>
<sequence length="605" mass="68596">MVDPDPTLTEAAVRDLARPQSYDRGGNYYAEGAVVKLVRRGETIRAAVEGSQYEPYQVRIDLDETGVVDTACSCPYDHGGICKHRVAVLLTYVRDSDGIDQRPPISELIADAEPEILRDVLTSLIKSRPELASQIESELETAESEDETENGEHGRTPDINRESIRQQVQNVLGPTKGRSAHAYDPYEAAETDVEKLRGLLDQARTAVEAGDGETALDILEPLANELMDEEWLALSYDDSNAIFEFFDEVDRVLAEALLTADLSEAERTDWKDRLWTWVQEMGGYTHHPPYSVGLEAAQRGWDFEPVQRAMQGDIGYADLWGGDPPWYAEDFIRAHLNVLKRQGRNEEYLDLAEAADLIDDYVTKLVEERRIDEAIEYGRHNLSSPNEALTLAQTLRNHDRPRTALEVAQRGLTLDGSEKAELAEWLRDRAASLDEPEVALEAAIAAFEASPTLAAYQAAEELAGEEWVTIREELVTSLRNKDTTQRVARRHVEIFLYAEQYEAAIDIADRFSDYKVVEPVVEEVWDEHPDWTIDACKEQAKPIIEEGQSQRYRHAVQWLETAGKAARVVGELDEWCVYVEDLRDEHYRKYKLRPMLEELLEGFTE</sequence>
<evidence type="ECO:0000256" key="1">
    <source>
        <dbReference type="PROSITE-ProRule" id="PRU00325"/>
    </source>
</evidence>
<name>A0A256JKQ1_HALEZ</name>
<comment type="caution">
    <text evidence="4">The sequence shown here is derived from an EMBL/GenBank/DDBJ whole genome shotgun (WGS) entry which is preliminary data.</text>
</comment>
<dbReference type="Proteomes" id="UP000216758">
    <property type="component" value="Unassembled WGS sequence"/>
</dbReference>
<feature type="compositionally biased region" description="Basic and acidic residues" evidence="2">
    <location>
        <begin position="150"/>
        <end position="163"/>
    </location>
</feature>
<dbReference type="OrthoDB" id="41163at2157"/>
<reference evidence="4 5" key="1">
    <citation type="journal article" date="2014" name="Front. Microbiol.">
        <title>Population and genomic analysis of the genus Halorubrum.</title>
        <authorList>
            <person name="Fullmer M.S."/>
            <person name="Soucy S.M."/>
            <person name="Swithers K.S."/>
            <person name="Makkay A.M."/>
            <person name="Wheeler R."/>
            <person name="Ventosa A."/>
            <person name="Gogarten J.P."/>
            <person name="Papke R.T."/>
        </authorList>
    </citation>
    <scope>NUCLEOTIDE SEQUENCE [LARGE SCALE GENOMIC DNA]</scope>
    <source>
        <strain evidence="4 5">G37</strain>
    </source>
</reference>